<keyword evidence="2" id="KW-1185">Reference proteome</keyword>
<evidence type="ECO:0000313" key="1">
    <source>
        <dbReference type="EMBL" id="DAD27725.1"/>
    </source>
</evidence>
<reference evidence="1 2" key="1">
    <citation type="journal article" date="2020" name="Mol. Biol. Evol.">
        <title>Distinct Expression and Methylation Patterns for Genes with Different Fates following a Single Whole-Genome Duplication in Flowering Plants.</title>
        <authorList>
            <person name="Shi T."/>
            <person name="Rahmani R.S."/>
            <person name="Gugger P.F."/>
            <person name="Wang M."/>
            <person name="Li H."/>
            <person name="Zhang Y."/>
            <person name="Li Z."/>
            <person name="Wang Q."/>
            <person name="Van de Peer Y."/>
            <person name="Marchal K."/>
            <person name="Chen J."/>
        </authorList>
    </citation>
    <scope>NUCLEOTIDE SEQUENCE [LARGE SCALE GENOMIC DNA]</scope>
    <source>
        <tissue evidence="1">Leaf</tissue>
    </source>
</reference>
<dbReference type="EMBL" id="DUZY01000002">
    <property type="protein sequence ID" value="DAD27725.1"/>
    <property type="molecule type" value="Genomic_DNA"/>
</dbReference>
<gene>
    <name evidence="1" type="ORF">HUJ06_029193</name>
</gene>
<evidence type="ECO:0000313" key="2">
    <source>
        <dbReference type="Proteomes" id="UP000607653"/>
    </source>
</evidence>
<proteinExistence type="predicted"/>
<sequence length="37" mass="4084">MQLLGCLLSILLQMQFLVTLIPYSAVLGLALLLRVLL</sequence>
<organism evidence="1 2">
    <name type="scientific">Nelumbo nucifera</name>
    <name type="common">Sacred lotus</name>
    <dbReference type="NCBI Taxonomy" id="4432"/>
    <lineage>
        <taxon>Eukaryota</taxon>
        <taxon>Viridiplantae</taxon>
        <taxon>Streptophyta</taxon>
        <taxon>Embryophyta</taxon>
        <taxon>Tracheophyta</taxon>
        <taxon>Spermatophyta</taxon>
        <taxon>Magnoliopsida</taxon>
        <taxon>Proteales</taxon>
        <taxon>Nelumbonaceae</taxon>
        <taxon>Nelumbo</taxon>
    </lineage>
</organism>
<comment type="caution">
    <text evidence="1">The sequence shown here is derived from an EMBL/GenBank/DDBJ whole genome shotgun (WGS) entry which is preliminary data.</text>
</comment>
<dbReference type="AlphaFoldDB" id="A0A822Y9N9"/>
<name>A0A822Y9N9_NELNU</name>
<accession>A0A822Y9N9</accession>
<dbReference type="Proteomes" id="UP000607653">
    <property type="component" value="Unassembled WGS sequence"/>
</dbReference>
<protein>
    <submittedName>
        <fullName evidence="1">Uncharacterized protein</fullName>
    </submittedName>
</protein>